<feature type="domain" description="TonB-dependent receptor plug" evidence="14">
    <location>
        <begin position="51"/>
        <end position="154"/>
    </location>
</feature>
<feature type="chain" id="PRO_5012796027" description="TonB-dependent receptor" evidence="12">
    <location>
        <begin position="27"/>
        <end position="618"/>
    </location>
</feature>
<evidence type="ECO:0000256" key="7">
    <source>
        <dbReference type="ARBA" id="ARBA00023136"/>
    </source>
</evidence>
<keyword evidence="4 10" id="KW-0812">Transmembrane</keyword>
<evidence type="ECO:0000259" key="14">
    <source>
        <dbReference type="Pfam" id="PF07715"/>
    </source>
</evidence>
<dbReference type="STRING" id="626940.BHW43_04040"/>
<dbReference type="Gene3D" id="2.170.130.10">
    <property type="entry name" value="TonB-dependent receptor, plug domain"/>
    <property type="match status" value="1"/>
</dbReference>
<evidence type="ECO:0000256" key="10">
    <source>
        <dbReference type="PROSITE-ProRule" id="PRU01360"/>
    </source>
</evidence>
<name>A0A1Q6R7D4_9FIRM</name>
<organism evidence="15 16">
    <name type="scientific">Phascolarctobacterium succinatutens</name>
    <dbReference type="NCBI Taxonomy" id="626940"/>
    <lineage>
        <taxon>Bacteria</taxon>
        <taxon>Bacillati</taxon>
        <taxon>Bacillota</taxon>
        <taxon>Negativicutes</taxon>
        <taxon>Acidaminococcales</taxon>
        <taxon>Acidaminococcaceae</taxon>
        <taxon>Phascolarctobacterium</taxon>
    </lineage>
</organism>
<evidence type="ECO:0000256" key="11">
    <source>
        <dbReference type="RuleBase" id="RU003357"/>
    </source>
</evidence>
<dbReference type="Gene3D" id="2.40.170.20">
    <property type="entry name" value="TonB-dependent receptor, beta-barrel domain"/>
    <property type="match status" value="1"/>
</dbReference>
<dbReference type="RefSeq" id="WP_299823977.1">
    <property type="nucleotide sequence ID" value="NZ_DAWEAL010000177.1"/>
</dbReference>
<dbReference type="PANTHER" id="PTHR30069">
    <property type="entry name" value="TONB-DEPENDENT OUTER MEMBRANE RECEPTOR"/>
    <property type="match status" value="1"/>
</dbReference>
<dbReference type="EMBL" id="MNTG01000024">
    <property type="protein sequence ID" value="OLA38272.1"/>
    <property type="molecule type" value="Genomic_DNA"/>
</dbReference>
<keyword evidence="2 10" id="KW-0813">Transport</keyword>
<dbReference type="PROSITE" id="PS52016">
    <property type="entry name" value="TONB_DEPENDENT_REC_3"/>
    <property type="match status" value="1"/>
</dbReference>
<keyword evidence="9 10" id="KW-0998">Cell outer membrane</keyword>
<dbReference type="GO" id="GO:0009279">
    <property type="term" value="C:cell outer membrane"/>
    <property type="evidence" value="ECO:0007669"/>
    <property type="project" value="UniProtKB-SubCell"/>
</dbReference>
<accession>A0A1Q6R7D4</accession>
<evidence type="ECO:0008006" key="17">
    <source>
        <dbReference type="Google" id="ProtNLM"/>
    </source>
</evidence>
<dbReference type="Pfam" id="PF00593">
    <property type="entry name" value="TonB_dep_Rec_b-barrel"/>
    <property type="match status" value="1"/>
</dbReference>
<evidence type="ECO:0000256" key="5">
    <source>
        <dbReference type="ARBA" id="ARBA00022729"/>
    </source>
</evidence>
<comment type="subcellular location">
    <subcellularLocation>
        <location evidence="1 10">Cell outer membrane</location>
        <topology evidence="1 10">Multi-pass membrane protein</topology>
    </subcellularLocation>
</comment>
<dbReference type="PANTHER" id="PTHR30069:SF29">
    <property type="entry name" value="HEMOGLOBIN AND HEMOGLOBIN-HAPTOGLOBIN-BINDING PROTEIN 1-RELATED"/>
    <property type="match status" value="1"/>
</dbReference>
<evidence type="ECO:0000256" key="9">
    <source>
        <dbReference type="ARBA" id="ARBA00023237"/>
    </source>
</evidence>
<protein>
    <recommendedName>
        <fullName evidence="17">TonB-dependent receptor</fullName>
    </recommendedName>
</protein>
<evidence type="ECO:0000256" key="2">
    <source>
        <dbReference type="ARBA" id="ARBA00022448"/>
    </source>
</evidence>
<dbReference type="AlphaFoldDB" id="A0A1Q6R7D4"/>
<proteinExistence type="inferred from homology"/>
<comment type="similarity">
    <text evidence="10 11">Belongs to the TonB-dependent receptor family.</text>
</comment>
<feature type="domain" description="TonB-dependent receptor-like beta-barrel" evidence="13">
    <location>
        <begin position="226"/>
        <end position="590"/>
    </location>
</feature>
<keyword evidence="6 11" id="KW-0798">TonB box</keyword>
<dbReference type="Pfam" id="PF07715">
    <property type="entry name" value="Plug"/>
    <property type="match status" value="1"/>
</dbReference>
<dbReference type="CDD" id="cd01347">
    <property type="entry name" value="ligand_gated_channel"/>
    <property type="match status" value="1"/>
</dbReference>
<evidence type="ECO:0000313" key="15">
    <source>
        <dbReference type="EMBL" id="OLA38272.1"/>
    </source>
</evidence>
<dbReference type="GO" id="GO:0015344">
    <property type="term" value="F:siderophore uptake transmembrane transporter activity"/>
    <property type="evidence" value="ECO:0007669"/>
    <property type="project" value="TreeGrafter"/>
</dbReference>
<keyword evidence="3 10" id="KW-1134">Transmembrane beta strand</keyword>
<reference evidence="15 16" key="1">
    <citation type="journal article" date="2016" name="Nat. Biotechnol.">
        <title>Measurement of bacterial replication rates in microbial communities.</title>
        <authorList>
            <person name="Brown C.T."/>
            <person name="Olm M.R."/>
            <person name="Thomas B.C."/>
            <person name="Banfield J.F."/>
        </authorList>
    </citation>
    <scope>NUCLEOTIDE SEQUENCE [LARGE SCALE GENOMIC DNA]</scope>
    <source>
        <strain evidence="15">46_33</strain>
    </source>
</reference>
<keyword evidence="5 12" id="KW-0732">Signal</keyword>
<evidence type="ECO:0000256" key="6">
    <source>
        <dbReference type="ARBA" id="ARBA00023077"/>
    </source>
</evidence>
<dbReference type="InterPro" id="IPR012910">
    <property type="entry name" value="Plug_dom"/>
</dbReference>
<dbReference type="SUPFAM" id="SSF56935">
    <property type="entry name" value="Porins"/>
    <property type="match status" value="1"/>
</dbReference>
<dbReference type="Proteomes" id="UP000186777">
    <property type="component" value="Unassembled WGS sequence"/>
</dbReference>
<keyword evidence="7 10" id="KW-0472">Membrane</keyword>
<evidence type="ECO:0000256" key="8">
    <source>
        <dbReference type="ARBA" id="ARBA00023170"/>
    </source>
</evidence>
<dbReference type="GO" id="GO:0044718">
    <property type="term" value="P:siderophore transmembrane transport"/>
    <property type="evidence" value="ECO:0007669"/>
    <property type="project" value="TreeGrafter"/>
</dbReference>
<evidence type="ECO:0000313" key="16">
    <source>
        <dbReference type="Proteomes" id="UP000186777"/>
    </source>
</evidence>
<keyword evidence="8" id="KW-0675">Receptor</keyword>
<evidence type="ECO:0000259" key="13">
    <source>
        <dbReference type="Pfam" id="PF00593"/>
    </source>
</evidence>
<sequence>MLKLNRKKVAALFMILGILPQSVSFAAEKLDQYNLDEIVVTASQEKIKQELNTPATTEIFTAEDIKNYNGSNVQEVLEYAAGAIAAQPTGVGSTFGMRGLTGASRNPTILVDGVPLNMQGFGNLDAIPVNAVERIEIIRGTGAVLYGTDTLTGVINIVTKQTPQISASAGYGSRGKRLATLNVSEDKFAMAYTHDRIAERNWYTAKKTSQGKWMEKNSVMLKYKPNDNLSMRYMLTDNQNDYDKFAALKKTGSNETNIVFHDLNVAYNNKGLDVTVFGQKRKYKNNAYNAAHELMSKNSLRRNSWNYGVDAKYNFDIGKFNITTGAEVALEADSHGNVKGTSFDLDMIKRHRKAVYIQAVDNMTDKTTLSFGGREVMYDDMKNEFLPSLQLLHKLNNKDTVFLNVNKSFRMPTIGDQYSDSDSMIFNDNLGPETGWNYEIGWKKLLSPREFLKVSLYHLDISNRIFTQKIDDDHSMVVNANKFKNTGLEVSYEGVLSDHWSFKTSVAYSDPKQIDKPGADFRNCDDKLLINSVLGYKNGKLATNLLHQYAAMRYLSYAPYSGNGIKQYLSFNATYQFDKENSVKFAVNNILNRTEEMAASRGCLLPYRDWFITYERTF</sequence>
<dbReference type="InterPro" id="IPR036942">
    <property type="entry name" value="Beta-barrel_TonB_sf"/>
</dbReference>
<feature type="signal peptide" evidence="12">
    <location>
        <begin position="1"/>
        <end position="26"/>
    </location>
</feature>
<evidence type="ECO:0000256" key="3">
    <source>
        <dbReference type="ARBA" id="ARBA00022452"/>
    </source>
</evidence>
<dbReference type="InterPro" id="IPR039426">
    <property type="entry name" value="TonB-dep_rcpt-like"/>
</dbReference>
<comment type="caution">
    <text evidence="15">The sequence shown here is derived from an EMBL/GenBank/DDBJ whole genome shotgun (WGS) entry which is preliminary data.</text>
</comment>
<evidence type="ECO:0000256" key="4">
    <source>
        <dbReference type="ARBA" id="ARBA00022692"/>
    </source>
</evidence>
<gene>
    <name evidence="15" type="ORF">BHW43_04040</name>
</gene>
<evidence type="ECO:0000256" key="12">
    <source>
        <dbReference type="SAM" id="SignalP"/>
    </source>
</evidence>
<dbReference type="InterPro" id="IPR000531">
    <property type="entry name" value="Beta-barrel_TonB"/>
</dbReference>
<dbReference type="InterPro" id="IPR037066">
    <property type="entry name" value="Plug_dom_sf"/>
</dbReference>
<evidence type="ECO:0000256" key="1">
    <source>
        <dbReference type="ARBA" id="ARBA00004571"/>
    </source>
</evidence>